<protein>
    <submittedName>
        <fullName evidence="1">Uncharacterized protein</fullName>
    </submittedName>
</protein>
<dbReference type="RefSeq" id="WP_132412778.1">
    <property type="nucleotide sequence ID" value="NZ_SMKA01000190.1"/>
</dbReference>
<dbReference type="Proteomes" id="UP000295075">
    <property type="component" value="Unassembled WGS sequence"/>
</dbReference>
<dbReference type="EMBL" id="SMKA01000190">
    <property type="protein sequence ID" value="TDC22450.1"/>
    <property type="molecule type" value="Genomic_DNA"/>
</dbReference>
<gene>
    <name evidence="1" type="ORF">E1261_30870</name>
</gene>
<proteinExistence type="predicted"/>
<name>A0A4R4PK37_9ACTN</name>
<comment type="caution">
    <text evidence="1">The sequence shown here is derived from an EMBL/GenBank/DDBJ whole genome shotgun (WGS) entry which is preliminary data.</text>
</comment>
<accession>A0A4R4PK37</accession>
<sequence>MGSRVVVIRWCDNHDGSQDFPAEERTYLGADGKPRLADTCDPCDENMTNGQIRRYVAEFGRVVPVEARGKASGRVRPNSPEHNAMHATLTGTRKGRKPADGGEREHYCLWCPLNYAASSGWAKHVKDLHGFDSSLDALGTVCPVCGQEDVEIMGGHAVRTHAAIATTATALFLWARDNDDPHGIYAQRRALGRNVQEIAAA</sequence>
<reference evidence="1 2" key="1">
    <citation type="submission" date="2019-03" db="EMBL/GenBank/DDBJ databases">
        <title>Draft genome sequences of novel Actinobacteria.</title>
        <authorList>
            <person name="Sahin N."/>
            <person name="Ay H."/>
            <person name="Saygin H."/>
        </authorList>
    </citation>
    <scope>NUCLEOTIDE SEQUENCE [LARGE SCALE GENOMIC DNA]</scope>
    <source>
        <strain evidence="1 2">JCM 30547</strain>
    </source>
</reference>
<evidence type="ECO:0000313" key="1">
    <source>
        <dbReference type="EMBL" id="TDC22450.1"/>
    </source>
</evidence>
<dbReference type="AlphaFoldDB" id="A0A4R4PK37"/>
<keyword evidence="2" id="KW-1185">Reference proteome</keyword>
<evidence type="ECO:0000313" key="2">
    <source>
        <dbReference type="Proteomes" id="UP000295075"/>
    </source>
</evidence>
<organism evidence="1 2">
    <name type="scientific">Kribbella albertanoniae</name>
    <dbReference type="NCBI Taxonomy" id="1266829"/>
    <lineage>
        <taxon>Bacteria</taxon>
        <taxon>Bacillati</taxon>
        <taxon>Actinomycetota</taxon>
        <taxon>Actinomycetes</taxon>
        <taxon>Propionibacteriales</taxon>
        <taxon>Kribbellaceae</taxon>
        <taxon>Kribbella</taxon>
    </lineage>
</organism>